<reference evidence="6 7" key="1">
    <citation type="submission" date="2020-07" db="EMBL/GenBank/DDBJ databases">
        <title>Halieaceae bacterium, F7430, whole genome shotgun sequencing project.</title>
        <authorList>
            <person name="Jiang S."/>
            <person name="Liu Z.W."/>
            <person name="Du Z.J."/>
        </authorList>
    </citation>
    <scope>NUCLEOTIDE SEQUENCE [LARGE SCALE GENOMIC DNA]</scope>
    <source>
        <strain evidence="6 7">F7430</strain>
    </source>
</reference>
<keyword evidence="3" id="KW-0963">Cytoplasm</keyword>
<evidence type="ECO:0000256" key="1">
    <source>
        <dbReference type="ARBA" id="ARBA00004496"/>
    </source>
</evidence>
<evidence type="ECO:0000256" key="3">
    <source>
        <dbReference type="ARBA" id="ARBA00022490"/>
    </source>
</evidence>
<comment type="caution">
    <text evidence="6">The sequence shown here is derived from an EMBL/GenBank/DDBJ whole genome shotgun (WGS) entry which is preliminary data.</text>
</comment>
<dbReference type="RefSeq" id="WP_182168580.1">
    <property type="nucleotide sequence ID" value="NZ_JACFXU010000011.1"/>
</dbReference>
<dbReference type="Gene3D" id="3.40.50.12370">
    <property type="match status" value="1"/>
</dbReference>
<dbReference type="SUPFAM" id="SSF52402">
    <property type="entry name" value="Adenine nucleotide alpha hydrolases-like"/>
    <property type="match status" value="2"/>
</dbReference>
<gene>
    <name evidence="6" type="ORF">H2508_01155</name>
</gene>
<comment type="function">
    <text evidence="4">Required for resistance to DNA-damaging agents.</text>
</comment>
<evidence type="ECO:0000313" key="7">
    <source>
        <dbReference type="Proteomes" id="UP000539350"/>
    </source>
</evidence>
<dbReference type="EMBL" id="JACFXU010000011">
    <property type="protein sequence ID" value="MBA6411721.1"/>
    <property type="molecule type" value="Genomic_DNA"/>
</dbReference>
<dbReference type="Pfam" id="PF00582">
    <property type="entry name" value="Usp"/>
    <property type="match status" value="2"/>
</dbReference>
<dbReference type="Proteomes" id="UP000539350">
    <property type="component" value="Unassembled WGS sequence"/>
</dbReference>
<evidence type="ECO:0000256" key="2">
    <source>
        <dbReference type="ARBA" id="ARBA00008791"/>
    </source>
</evidence>
<comment type="subcellular location">
    <subcellularLocation>
        <location evidence="1">Cytoplasm</location>
    </subcellularLocation>
</comment>
<sequence length="270" mass="29769">MSTTKYLVVYDPTQEAQPALTRMIKLAESTKAELSVFCCIYEDLPRKDTRAAEIKKRITAQQEVLNSAVASLRDKGVTVAIEVEWDSDWYQAVVRAALRHQVGAVVKASRTYSNARRRLKRTSDWTLIRECTCPVLLVKGEGNNNADTILAALDPRSDEDAYRALNEKILAISRELFEQGEANVHYVSAYQKLANRPDRGSLVRACGVPSDQIHIVMDEADTAITKTAKDVGAGLVIMGSSSRSGLSAMINNNAAEKVLDQLECDLLVLP</sequence>
<accession>A0A7W2TTP4</accession>
<dbReference type="InterPro" id="IPR006016">
    <property type="entry name" value="UspA"/>
</dbReference>
<name>A0A7W2TTP4_9GAMM</name>
<comment type="similarity">
    <text evidence="2">Belongs to the universal stress protein A family.</text>
</comment>
<proteinExistence type="inferred from homology"/>
<evidence type="ECO:0000259" key="5">
    <source>
        <dbReference type="Pfam" id="PF00582"/>
    </source>
</evidence>
<dbReference type="PANTHER" id="PTHR47892">
    <property type="entry name" value="UNIVERSAL STRESS PROTEIN E"/>
    <property type="match status" value="1"/>
</dbReference>
<feature type="domain" description="UspA" evidence="5">
    <location>
        <begin position="196"/>
        <end position="270"/>
    </location>
</feature>
<dbReference type="AlphaFoldDB" id="A0A7W2TTP4"/>
<protein>
    <submittedName>
        <fullName evidence="6">Universal stress protein</fullName>
    </submittedName>
</protein>
<organism evidence="6 7">
    <name type="scientific">Sediminihaliea albiluteola</name>
    <dbReference type="NCBI Taxonomy" id="2758564"/>
    <lineage>
        <taxon>Bacteria</taxon>
        <taxon>Pseudomonadati</taxon>
        <taxon>Pseudomonadota</taxon>
        <taxon>Gammaproteobacteria</taxon>
        <taxon>Cellvibrionales</taxon>
        <taxon>Halieaceae</taxon>
        <taxon>Sediminihaliea</taxon>
    </lineage>
</organism>
<feature type="domain" description="UspA" evidence="5">
    <location>
        <begin position="6"/>
        <end position="139"/>
    </location>
</feature>
<evidence type="ECO:0000313" key="6">
    <source>
        <dbReference type="EMBL" id="MBA6411721.1"/>
    </source>
</evidence>
<keyword evidence="7" id="KW-1185">Reference proteome</keyword>
<dbReference type="PANTHER" id="PTHR47892:SF1">
    <property type="entry name" value="UNIVERSAL STRESS PROTEIN E"/>
    <property type="match status" value="1"/>
</dbReference>
<evidence type="ECO:0000256" key="4">
    <source>
        <dbReference type="ARBA" id="ARBA00037131"/>
    </source>
</evidence>
<dbReference type="GO" id="GO:0005737">
    <property type="term" value="C:cytoplasm"/>
    <property type="evidence" value="ECO:0007669"/>
    <property type="project" value="UniProtKB-SubCell"/>
</dbReference>